<name>A0A6C0DAR0_9ZZZZ</name>
<dbReference type="InterPro" id="IPR009030">
    <property type="entry name" value="Growth_fac_rcpt_cys_sf"/>
</dbReference>
<evidence type="ECO:0000256" key="1">
    <source>
        <dbReference type="SAM" id="Phobius"/>
    </source>
</evidence>
<evidence type="ECO:0008006" key="3">
    <source>
        <dbReference type="Google" id="ProtNLM"/>
    </source>
</evidence>
<keyword evidence="1" id="KW-0812">Transmembrane</keyword>
<dbReference type="Gene3D" id="2.10.220.10">
    <property type="entry name" value="Hormone Receptor, Insulin-like Growth Factor Receptor 1, Chain A, domain 2"/>
    <property type="match status" value="1"/>
</dbReference>
<sequence>MISDKSLIILLISILIIYFITIKENFINKKKQITCPESLYVSSDNKECLPLCPETELLSSDNIKCLIECPKGEYIGLNGKICVEKCPENSFVDSSGLHCVSSCLPSHEFIYSKTDDAFKCIN</sequence>
<dbReference type="SUPFAM" id="SSF57184">
    <property type="entry name" value="Growth factor receptor domain"/>
    <property type="match status" value="1"/>
</dbReference>
<feature type="transmembrane region" description="Helical" evidence="1">
    <location>
        <begin position="6"/>
        <end position="22"/>
    </location>
</feature>
<dbReference type="EMBL" id="MN739572">
    <property type="protein sequence ID" value="QHT13511.1"/>
    <property type="molecule type" value="Genomic_DNA"/>
</dbReference>
<dbReference type="AlphaFoldDB" id="A0A6C0DAR0"/>
<protein>
    <recommendedName>
        <fullName evidence="3">Tyrosine-protein kinase ephrin type A/B receptor-like domain-containing protein</fullName>
    </recommendedName>
</protein>
<evidence type="ECO:0000313" key="2">
    <source>
        <dbReference type="EMBL" id="QHT13511.1"/>
    </source>
</evidence>
<reference evidence="2" key="1">
    <citation type="journal article" date="2020" name="Nature">
        <title>Giant virus diversity and host interactions through global metagenomics.</title>
        <authorList>
            <person name="Schulz F."/>
            <person name="Roux S."/>
            <person name="Paez-Espino D."/>
            <person name="Jungbluth S."/>
            <person name="Walsh D.A."/>
            <person name="Denef V.J."/>
            <person name="McMahon K.D."/>
            <person name="Konstantinidis K.T."/>
            <person name="Eloe-Fadrosh E.A."/>
            <person name="Kyrpides N.C."/>
            <person name="Woyke T."/>
        </authorList>
    </citation>
    <scope>NUCLEOTIDE SEQUENCE</scope>
    <source>
        <strain evidence="2">GVMAG-M-3300023174-131</strain>
    </source>
</reference>
<accession>A0A6C0DAR0</accession>
<keyword evidence="1" id="KW-0472">Membrane</keyword>
<keyword evidence="1" id="KW-1133">Transmembrane helix</keyword>
<proteinExistence type="predicted"/>
<organism evidence="2">
    <name type="scientific">viral metagenome</name>
    <dbReference type="NCBI Taxonomy" id="1070528"/>
    <lineage>
        <taxon>unclassified sequences</taxon>
        <taxon>metagenomes</taxon>
        <taxon>organismal metagenomes</taxon>
    </lineage>
</organism>